<comment type="caution">
    <text evidence="1">The sequence shown here is derived from an EMBL/GenBank/DDBJ whole genome shotgun (WGS) entry which is preliminary data.</text>
</comment>
<evidence type="ECO:0000313" key="1">
    <source>
        <dbReference type="EMBL" id="KAJ1881750.1"/>
    </source>
</evidence>
<reference evidence="1" key="1">
    <citation type="submission" date="2022-07" db="EMBL/GenBank/DDBJ databases">
        <title>Phylogenomic reconstructions and comparative analyses of Kickxellomycotina fungi.</title>
        <authorList>
            <person name="Reynolds N.K."/>
            <person name="Stajich J.E."/>
            <person name="Barry K."/>
            <person name="Grigoriev I.V."/>
            <person name="Crous P."/>
            <person name="Smith M.E."/>
        </authorList>
    </citation>
    <scope>NUCLEOTIDE SEQUENCE</scope>
    <source>
        <strain evidence="1">Benny 63K</strain>
    </source>
</reference>
<sequence>MDNVGNPAEDNNSNSNNSAAAAAEDNNNSAAAAAANNQNVKDEKPETEHINIKVVAADSSEVMFKIKRKTKLSKLMQAYCSRAGQAFGTVRFLVDGQRINGDNTPEELEMEDGDSIDAMTEQVGGSY</sequence>
<organism evidence="1 2">
    <name type="scientific">Kickxella alabastrina</name>
    <dbReference type="NCBI Taxonomy" id="61397"/>
    <lineage>
        <taxon>Eukaryota</taxon>
        <taxon>Fungi</taxon>
        <taxon>Fungi incertae sedis</taxon>
        <taxon>Zoopagomycota</taxon>
        <taxon>Kickxellomycotina</taxon>
        <taxon>Kickxellomycetes</taxon>
        <taxon>Kickxellales</taxon>
        <taxon>Kickxellaceae</taxon>
        <taxon>Kickxella</taxon>
    </lineage>
</organism>
<evidence type="ECO:0000313" key="2">
    <source>
        <dbReference type="Proteomes" id="UP001150581"/>
    </source>
</evidence>
<dbReference type="EMBL" id="JANBPG010003333">
    <property type="protein sequence ID" value="KAJ1881750.1"/>
    <property type="molecule type" value="Genomic_DNA"/>
</dbReference>
<name>A0ACC1HYK3_9FUNG</name>
<accession>A0ACC1HYK3</accession>
<dbReference type="Proteomes" id="UP001150581">
    <property type="component" value="Unassembled WGS sequence"/>
</dbReference>
<protein>
    <submittedName>
        <fullName evidence="1">SUMO protein smt3</fullName>
    </submittedName>
</protein>
<proteinExistence type="predicted"/>
<keyword evidence="2" id="KW-1185">Reference proteome</keyword>
<gene>
    <name evidence="1" type="primary">SMT3_1</name>
    <name evidence="1" type="ORF">LPJ66_011268</name>
</gene>